<gene>
    <name evidence="1" type="ORF">SAMN04488523_1338</name>
</gene>
<dbReference type="OrthoDB" id="9808492at2"/>
<dbReference type="EMBL" id="FOMW01000033">
    <property type="protein sequence ID" value="SFF22570.1"/>
    <property type="molecule type" value="Genomic_DNA"/>
</dbReference>
<sequence>MEIIDFNELEKVARLLERYIQSAHLNFLFGSGASMPAIELAGTVEHEIDQHLAASEYDEANKKALTFVEELEYQHGFLPDGYTDGDDTDLTLQNYIHFLVSVDRILFERKNILLPRQANVFTTNYDEFFEVAASLLPTLVLNDGFNRRIGNSNFGYAPELFFDRVYRSGTVYQHQSEVPSINLIKVHGSISWKRQADEKILLGEPENVQLTLIQKDNPQEVRDALAKRAVILPNMRKFESTLLDRVYFDLLRLYTNAMEVENALLFVFGFSFADEHILDITRRALRNPTAKVVIFAYCQTGVADFEAKFSAHRNVLIVAPTVAQHIGFPELNSLFGMIGNVPEASHA</sequence>
<evidence type="ECO:0000313" key="2">
    <source>
        <dbReference type="Proteomes" id="UP000198977"/>
    </source>
</evidence>
<proteinExistence type="predicted"/>
<dbReference type="STRING" id="74348.SAMN04488523_1338"/>
<evidence type="ECO:0000313" key="1">
    <source>
        <dbReference type="EMBL" id="SFF22570.1"/>
    </source>
</evidence>
<keyword evidence="2" id="KW-1185">Reference proteome</keyword>
<dbReference type="Proteomes" id="UP000198977">
    <property type="component" value="Unassembled WGS sequence"/>
</dbReference>
<reference evidence="1 2" key="1">
    <citation type="submission" date="2016-10" db="EMBL/GenBank/DDBJ databases">
        <authorList>
            <person name="de Groot N.N."/>
        </authorList>
    </citation>
    <scope>NUCLEOTIDE SEQUENCE [LARGE SCALE GENOMIC DNA]</scope>
    <source>
        <strain evidence="1 2">DSM 11443</strain>
    </source>
</reference>
<dbReference type="Pfam" id="PF13289">
    <property type="entry name" value="SIR2_2"/>
    <property type="match status" value="1"/>
</dbReference>
<dbReference type="RefSeq" id="WP_093925536.1">
    <property type="nucleotide sequence ID" value="NZ_FOMW01000033.1"/>
</dbReference>
<organism evidence="1 2">
    <name type="scientific">Sulfitobacter brevis</name>
    <dbReference type="NCBI Taxonomy" id="74348"/>
    <lineage>
        <taxon>Bacteria</taxon>
        <taxon>Pseudomonadati</taxon>
        <taxon>Pseudomonadota</taxon>
        <taxon>Alphaproteobacteria</taxon>
        <taxon>Rhodobacterales</taxon>
        <taxon>Roseobacteraceae</taxon>
        <taxon>Sulfitobacter</taxon>
    </lineage>
</organism>
<dbReference type="AlphaFoldDB" id="A0A1I2GZJ3"/>
<protein>
    <submittedName>
        <fullName evidence="1">SIR2-like domain-containing protein</fullName>
    </submittedName>
</protein>
<accession>A0A1I2GZJ3</accession>
<name>A0A1I2GZJ3_9RHOB</name>